<proteinExistence type="predicted"/>
<keyword evidence="1" id="KW-0732">Signal</keyword>
<reference evidence="2 3" key="1">
    <citation type="submission" date="2018-05" db="EMBL/GenBank/DDBJ databases">
        <title>Genomic Encyclopedia of Type Strains, Phase IV (KMG-IV): sequencing the most valuable type-strain genomes for metagenomic binning, comparative biology and taxonomic classification.</title>
        <authorList>
            <person name="Goeker M."/>
        </authorList>
    </citation>
    <scope>NUCLEOTIDE SEQUENCE [LARGE SCALE GENOMIC DNA]</scope>
    <source>
        <strain evidence="2 3">DSM 18773</strain>
    </source>
</reference>
<evidence type="ECO:0000313" key="2">
    <source>
        <dbReference type="EMBL" id="PWK03953.1"/>
    </source>
</evidence>
<dbReference type="OrthoDB" id="9135364at2"/>
<dbReference type="EMBL" id="QGGL01000038">
    <property type="protein sequence ID" value="PWK03953.1"/>
    <property type="molecule type" value="Genomic_DNA"/>
</dbReference>
<comment type="caution">
    <text evidence="2">The sequence shown here is derived from an EMBL/GenBank/DDBJ whole genome shotgun (WGS) entry which is preliminary data.</text>
</comment>
<dbReference type="AlphaFoldDB" id="A0A316D4F8"/>
<protein>
    <submittedName>
        <fullName evidence="2">Uncharacterized protein</fullName>
    </submittedName>
</protein>
<organism evidence="2 3">
    <name type="scientific">Tumebacillus permanentifrigoris</name>
    <dbReference type="NCBI Taxonomy" id="378543"/>
    <lineage>
        <taxon>Bacteria</taxon>
        <taxon>Bacillati</taxon>
        <taxon>Bacillota</taxon>
        <taxon>Bacilli</taxon>
        <taxon>Bacillales</taxon>
        <taxon>Alicyclobacillaceae</taxon>
        <taxon>Tumebacillus</taxon>
    </lineage>
</organism>
<evidence type="ECO:0000313" key="3">
    <source>
        <dbReference type="Proteomes" id="UP000245634"/>
    </source>
</evidence>
<feature type="signal peptide" evidence="1">
    <location>
        <begin position="1"/>
        <end position="26"/>
    </location>
</feature>
<feature type="chain" id="PRO_5016402976" evidence="1">
    <location>
        <begin position="27"/>
        <end position="84"/>
    </location>
</feature>
<dbReference type="Proteomes" id="UP000245634">
    <property type="component" value="Unassembled WGS sequence"/>
</dbReference>
<name>A0A316D4F8_9BACL</name>
<dbReference type="PROSITE" id="PS51257">
    <property type="entry name" value="PROKAR_LIPOPROTEIN"/>
    <property type="match status" value="1"/>
</dbReference>
<accession>A0A316D4F8</accession>
<gene>
    <name evidence="2" type="ORF">C7459_1389</name>
</gene>
<keyword evidence="3" id="KW-1185">Reference proteome</keyword>
<dbReference type="RefSeq" id="WP_109691434.1">
    <property type="nucleotide sequence ID" value="NZ_QGGL01000038.1"/>
</dbReference>
<sequence length="84" mass="8759">MKNKLNLAAAIWLAALMLAVGCGAQAGAEQNLRFTGEQGSEPYVRVVTDNATGCKYGLYSNSGTAWTVLYGTDGKPLGCGEVSK</sequence>
<evidence type="ECO:0000256" key="1">
    <source>
        <dbReference type="SAM" id="SignalP"/>
    </source>
</evidence>